<sequence>MFTEGLLAAYPDAKVLITNRDEDTWIWSVSSLFNTLLGWNWGLMAPYDPIDAQPYIEILTIVWDQWTAGDWNDAARLRQTFRDHYALVQATVPADRLLEFNPKGGLGVPVQASG</sequence>
<evidence type="ECO:0008006" key="3">
    <source>
        <dbReference type="Google" id="ProtNLM"/>
    </source>
</evidence>
<dbReference type="Proteomes" id="UP000664203">
    <property type="component" value="Unassembled WGS sequence"/>
</dbReference>
<dbReference type="SUPFAM" id="SSF52540">
    <property type="entry name" value="P-loop containing nucleoside triphosphate hydrolases"/>
    <property type="match status" value="1"/>
</dbReference>
<dbReference type="Pfam" id="PF17784">
    <property type="entry name" value="Sulfotransfer_4"/>
    <property type="match status" value="1"/>
</dbReference>
<organism evidence="1 2">
    <name type="scientific">Alectoria fallacina</name>
    <dbReference type="NCBI Taxonomy" id="1903189"/>
    <lineage>
        <taxon>Eukaryota</taxon>
        <taxon>Fungi</taxon>
        <taxon>Dikarya</taxon>
        <taxon>Ascomycota</taxon>
        <taxon>Pezizomycotina</taxon>
        <taxon>Lecanoromycetes</taxon>
        <taxon>OSLEUM clade</taxon>
        <taxon>Lecanoromycetidae</taxon>
        <taxon>Lecanorales</taxon>
        <taxon>Lecanorineae</taxon>
        <taxon>Parmeliaceae</taxon>
        <taxon>Alectoria</taxon>
    </lineage>
</organism>
<dbReference type="OrthoDB" id="408152at2759"/>
<proteinExistence type="predicted"/>
<gene>
    <name evidence="1" type="ORF">ALECFALPRED_001153</name>
</gene>
<dbReference type="AlphaFoldDB" id="A0A8H3PKQ7"/>
<reference evidence="1" key="1">
    <citation type="submission" date="2021-03" db="EMBL/GenBank/DDBJ databases">
        <authorList>
            <person name="Tagirdzhanova G."/>
        </authorList>
    </citation>
    <scope>NUCLEOTIDE SEQUENCE</scope>
</reference>
<name>A0A8H3PKQ7_9LECA</name>
<protein>
    <recommendedName>
        <fullName evidence="3">Sulfotransferase</fullName>
    </recommendedName>
</protein>
<dbReference type="Gene3D" id="3.40.50.300">
    <property type="entry name" value="P-loop containing nucleotide triphosphate hydrolases"/>
    <property type="match status" value="1"/>
</dbReference>
<dbReference type="PANTHER" id="PTHR36978">
    <property type="entry name" value="P-LOOP CONTAINING NUCLEOTIDE TRIPHOSPHATE HYDROLASE"/>
    <property type="match status" value="1"/>
</dbReference>
<keyword evidence="2" id="KW-1185">Reference proteome</keyword>
<dbReference type="PANTHER" id="PTHR36978:SF4">
    <property type="entry name" value="P-LOOP CONTAINING NUCLEOSIDE TRIPHOSPHATE HYDROLASE PROTEIN"/>
    <property type="match status" value="1"/>
</dbReference>
<evidence type="ECO:0000313" key="2">
    <source>
        <dbReference type="Proteomes" id="UP000664203"/>
    </source>
</evidence>
<comment type="caution">
    <text evidence="1">The sequence shown here is derived from an EMBL/GenBank/DDBJ whole genome shotgun (WGS) entry which is preliminary data.</text>
</comment>
<dbReference type="EMBL" id="CAJPDR010001211">
    <property type="protein sequence ID" value="CAF9943728.1"/>
    <property type="molecule type" value="Genomic_DNA"/>
</dbReference>
<accession>A0A8H3PKQ7</accession>
<evidence type="ECO:0000313" key="1">
    <source>
        <dbReference type="EMBL" id="CAF9943728.1"/>
    </source>
</evidence>
<dbReference type="InterPro" id="IPR027417">
    <property type="entry name" value="P-loop_NTPase"/>
</dbReference>
<dbReference type="InterPro" id="IPR040632">
    <property type="entry name" value="Sulfotransfer_4"/>
</dbReference>